<organism evidence="2 3">
    <name type="scientific">Tupaia chinensis</name>
    <name type="common">Chinese tree shrew</name>
    <name type="synonym">Tupaia belangeri chinensis</name>
    <dbReference type="NCBI Taxonomy" id="246437"/>
    <lineage>
        <taxon>Eukaryota</taxon>
        <taxon>Metazoa</taxon>
        <taxon>Chordata</taxon>
        <taxon>Craniata</taxon>
        <taxon>Vertebrata</taxon>
        <taxon>Euteleostomi</taxon>
        <taxon>Mammalia</taxon>
        <taxon>Eutheria</taxon>
        <taxon>Euarchontoglires</taxon>
        <taxon>Scandentia</taxon>
        <taxon>Tupaiidae</taxon>
        <taxon>Tupaia</taxon>
    </lineage>
</organism>
<accession>L9KH45</accession>
<name>L9KH45_TUPCH</name>
<dbReference type="InParanoid" id="L9KH45"/>
<feature type="region of interest" description="Disordered" evidence="1">
    <location>
        <begin position="21"/>
        <end position="62"/>
    </location>
</feature>
<proteinExistence type="predicted"/>
<dbReference type="Proteomes" id="UP000011518">
    <property type="component" value="Unassembled WGS sequence"/>
</dbReference>
<reference evidence="3" key="1">
    <citation type="submission" date="2012-07" db="EMBL/GenBank/DDBJ databases">
        <title>Genome of the Chinese tree shrew, a rising model animal genetically related to primates.</title>
        <authorList>
            <person name="Zhang G."/>
            <person name="Fan Y."/>
            <person name="Yao Y."/>
            <person name="Huang Z."/>
        </authorList>
    </citation>
    <scope>NUCLEOTIDE SEQUENCE [LARGE SCALE GENOMIC DNA]</scope>
</reference>
<dbReference type="EMBL" id="KB320833">
    <property type="protein sequence ID" value="ELW62240.1"/>
    <property type="molecule type" value="Genomic_DNA"/>
</dbReference>
<reference evidence="3" key="2">
    <citation type="journal article" date="2013" name="Nat. Commun.">
        <title>Genome of the Chinese tree shrew.</title>
        <authorList>
            <person name="Fan Y."/>
            <person name="Huang Z.Y."/>
            <person name="Cao C.C."/>
            <person name="Chen C.S."/>
            <person name="Chen Y.X."/>
            <person name="Fan D.D."/>
            <person name="He J."/>
            <person name="Hou H.L."/>
            <person name="Hu L."/>
            <person name="Hu X.T."/>
            <person name="Jiang X.T."/>
            <person name="Lai R."/>
            <person name="Lang Y.S."/>
            <person name="Liang B."/>
            <person name="Liao S.G."/>
            <person name="Mu D."/>
            <person name="Ma Y.Y."/>
            <person name="Niu Y.Y."/>
            <person name="Sun X.Q."/>
            <person name="Xia J.Q."/>
            <person name="Xiao J."/>
            <person name="Xiong Z.Q."/>
            <person name="Xu L."/>
            <person name="Yang L."/>
            <person name="Zhang Y."/>
            <person name="Zhao W."/>
            <person name="Zhao X.D."/>
            <person name="Zheng Y.T."/>
            <person name="Zhou J.M."/>
            <person name="Zhu Y.B."/>
            <person name="Zhang G.J."/>
            <person name="Wang J."/>
            <person name="Yao Y.G."/>
        </authorList>
    </citation>
    <scope>NUCLEOTIDE SEQUENCE [LARGE SCALE GENOMIC DNA]</scope>
</reference>
<evidence type="ECO:0000313" key="2">
    <source>
        <dbReference type="EMBL" id="ELW62240.1"/>
    </source>
</evidence>
<evidence type="ECO:0000256" key="1">
    <source>
        <dbReference type="SAM" id="MobiDB-lite"/>
    </source>
</evidence>
<dbReference type="AlphaFoldDB" id="L9KH45"/>
<sequence>MSTHNYAYAFQESTSTPGLCMAAEGHGSTHPRWQGYGSGKTRRKRKSGRDVPLQPRWGRGHEEELKLPVLQAGICAEEQHSEGEGAESGDALWRFPLPQCSPTAEVQGQGERGSSEGLLGLHLTCLMA</sequence>
<gene>
    <name evidence="2" type="ORF">TREES_T100004153</name>
</gene>
<protein>
    <submittedName>
        <fullName evidence="2">Uncharacterized protein</fullName>
    </submittedName>
</protein>
<keyword evidence="3" id="KW-1185">Reference proteome</keyword>
<evidence type="ECO:0000313" key="3">
    <source>
        <dbReference type="Proteomes" id="UP000011518"/>
    </source>
</evidence>